<keyword evidence="3" id="KW-1185">Reference proteome</keyword>
<sequence>MQISEKFKKNITLLHFIFEDFDKNIKICLIKRFHFKFRLIKLKISILKFNYLGILTRYTLYLFLLKSQKKDAAPIVNALPKLP</sequence>
<organism evidence="2 3">
    <name type="scientific">Pedobacter psychrophilus</name>
    <dbReference type="NCBI Taxonomy" id="1826909"/>
    <lineage>
        <taxon>Bacteria</taxon>
        <taxon>Pseudomonadati</taxon>
        <taxon>Bacteroidota</taxon>
        <taxon>Sphingobacteriia</taxon>
        <taxon>Sphingobacteriales</taxon>
        <taxon>Sphingobacteriaceae</taxon>
        <taxon>Pedobacter</taxon>
    </lineage>
</organism>
<evidence type="ECO:0000256" key="1">
    <source>
        <dbReference type="SAM" id="Phobius"/>
    </source>
</evidence>
<reference evidence="2 3" key="1">
    <citation type="submission" date="2016-04" db="EMBL/GenBank/DDBJ databases">
        <authorList>
            <person name="Evans L.H."/>
            <person name="Alamgir A."/>
            <person name="Owens N."/>
            <person name="Weber N.D."/>
            <person name="Virtaneva K."/>
            <person name="Barbian K."/>
            <person name="Babar A."/>
            <person name="Rosenke K."/>
        </authorList>
    </citation>
    <scope>NUCLEOTIDE SEQUENCE [LARGE SCALE GENOMIC DNA]</scope>
    <source>
        <strain evidence="2 3">CCM 8644</strain>
    </source>
</reference>
<proteinExistence type="predicted"/>
<keyword evidence="1" id="KW-0812">Transmembrane</keyword>
<keyword evidence="1" id="KW-1133">Transmembrane helix</keyword>
<dbReference type="STRING" id="1826909.A5893_12735"/>
<reference evidence="2 3" key="2">
    <citation type="submission" date="2016-06" db="EMBL/GenBank/DDBJ databases">
        <title>Pedobacter psychrophilus sp. nov., isolated from Antarctic fragmentary rock.</title>
        <authorList>
            <person name="Svec P."/>
        </authorList>
    </citation>
    <scope>NUCLEOTIDE SEQUENCE [LARGE SCALE GENOMIC DNA]</scope>
    <source>
        <strain evidence="2 3">CCM 8644</strain>
    </source>
</reference>
<gene>
    <name evidence="2" type="ORF">A5893_12735</name>
</gene>
<feature type="transmembrane region" description="Helical" evidence="1">
    <location>
        <begin position="46"/>
        <end position="64"/>
    </location>
</feature>
<comment type="caution">
    <text evidence="2">The sequence shown here is derived from an EMBL/GenBank/DDBJ whole genome shotgun (WGS) entry which is preliminary data.</text>
</comment>
<evidence type="ECO:0000313" key="3">
    <source>
        <dbReference type="Proteomes" id="UP000078459"/>
    </source>
</evidence>
<dbReference type="EMBL" id="LWHJ01000029">
    <property type="protein sequence ID" value="OAQ38900.1"/>
    <property type="molecule type" value="Genomic_DNA"/>
</dbReference>
<protein>
    <submittedName>
        <fullName evidence="2">Uncharacterized protein</fullName>
    </submittedName>
</protein>
<name>A0A179DDX8_9SPHI</name>
<dbReference type="Proteomes" id="UP000078459">
    <property type="component" value="Unassembled WGS sequence"/>
</dbReference>
<evidence type="ECO:0000313" key="2">
    <source>
        <dbReference type="EMBL" id="OAQ38900.1"/>
    </source>
</evidence>
<keyword evidence="1" id="KW-0472">Membrane</keyword>
<dbReference type="AlphaFoldDB" id="A0A179DDX8"/>
<accession>A0A179DDX8</accession>